<dbReference type="EMBL" id="CP009440">
    <property type="protein sequence ID" value="AJI52831.1"/>
    <property type="molecule type" value="Genomic_DNA"/>
</dbReference>
<name>A0A0B6D1U5_9GAMM</name>
<dbReference type="KEGG" id="fpz:LA55_1071"/>
<keyword evidence="2" id="KW-0378">Hydrolase</keyword>
<dbReference type="GO" id="GO:0006629">
    <property type="term" value="P:lipid metabolic process"/>
    <property type="evidence" value="ECO:0007669"/>
    <property type="project" value="InterPro"/>
</dbReference>
<dbReference type="InterPro" id="IPR013830">
    <property type="entry name" value="SGNH_hydro"/>
</dbReference>
<dbReference type="STRING" id="28110.KU46_1578"/>
<evidence type="ECO:0000313" key="2">
    <source>
        <dbReference type="EMBL" id="AJI52831.1"/>
    </source>
</evidence>
<gene>
    <name evidence="2" type="ORF">LA55_1071</name>
</gene>
<dbReference type="PANTHER" id="PTHR30383:SF24">
    <property type="entry name" value="THIOESTERASE 1_PROTEASE 1_LYSOPHOSPHOLIPASE L1"/>
    <property type="match status" value="1"/>
</dbReference>
<feature type="domain" description="SGNH hydrolase-type esterase" evidence="1">
    <location>
        <begin position="43"/>
        <end position="192"/>
    </location>
</feature>
<dbReference type="OrthoDB" id="9786188at2"/>
<proteinExistence type="predicted"/>
<dbReference type="Pfam" id="PF13472">
    <property type="entry name" value="Lipase_GDSL_2"/>
    <property type="match status" value="1"/>
</dbReference>
<protein>
    <submittedName>
        <fullName evidence="2">GDSL-like Lipase/Acylhydrolase family protein</fullName>
    </submittedName>
</protein>
<dbReference type="PANTHER" id="PTHR30383">
    <property type="entry name" value="THIOESTERASE 1/PROTEASE 1/LYSOPHOSPHOLIPASE L1"/>
    <property type="match status" value="1"/>
</dbReference>
<organism evidence="2 3">
    <name type="scientific">Francisella philomiragia</name>
    <dbReference type="NCBI Taxonomy" id="28110"/>
    <lineage>
        <taxon>Bacteria</taxon>
        <taxon>Pseudomonadati</taxon>
        <taxon>Pseudomonadota</taxon>
        <taxon>Gammaproteobacteria</taxon>
        <taxon>Thiotrichales</taxon>
        <taxon>Francisellaceae</taxon>
        <taxon>Francisella</taxon>
    </lineage>
</organism>
<evidence type="ECO:0000259" key="1">
    <source>
        <dbReference type="Pfam" id="PF13472"/>
    </source>
</evidence>
<sequence length="207" mass="23124">MKKILLVVFLVLLLASSYYYFIYQQYNNWPIVNQNPQGETIVAFGDSLTAGYGVDKYDNYPSQLSRMIGESVINMGVSGETTAQAFLRIEDVVQANPRIVIVSLGANDLRKRIPADQAFANLRRIVNILQANGALVVIGGLDIPYYKNDYAEDYIKFAKTNGCLLVPNVLEGIIGHKDLMVDAVHPNAKGYTIMATQFYNVIEKYID</sequence>
<evidence type="ECO:0000313" key="3">
    <source>
        <dbReference type="Proteomes" id="UP000031830"/>
    </source>
</evidence>
<reference evidence="2 3" key="1">
    <citation type="journal article" date="2015" name="Genome Announc.">
        <title>Genome sequencing of 18 francisella strains to aid in assay development and testing.</title>
        <authorList>
            <person name="Johnson S.L."/>
            <person name="Daligault H.E."/>
            <person name="Davenport K.W."/>
            <person name="Coyne S.R."/>
            <person name="Frey K.G."/>
            <person name="Koroleva G.I."/>
            <person name="Broomall S.M."/>
            <person name="Bishop-Lilly K.A."/>
            <person name="Bruce D.C."/>
            <person name="Chertkov O."/>
            <person name="Freitas T."/>
            <person name="Jaissle J."/>
            <person name="Ladner J.T."/>
            <person name="Rosenzweig C.N."/>
            <person name="Gibbons H.S."/>
            <person name="Palacios G.F."/>
            <person name="Redden C.L."/>
            <person name="Xu Y."/>
            <person name="Minogue T.D."/>
            <person name="Chain P.S."/>
        </authorList>
    </citation>
    <scope>NUCLEOTIDE SEQUENCE [LARGE SCALE GENOMIC DNA]</scope>
    <source>
        <strain evidence="2 3">GA01-2794</strain>
    </source>
</reference>
<dbReference type="PROSITE" id="PS01098">
    <property type="entry name" value="LIPASE_GDSL_SER"/>
    <property type="match status" value="1"/>
</dbReference>
<dbReference type="InterPro" id="IPR008265">
    <property type="entry name" value="Lipase_GDSL_AS"/>
</dbReference>
<dbReference type="InterPro" id="IPR036514">
    <property type="entry name" value="SGNH_hydro_sf"/>
</dbReference>
<dbReference type="Gene3D" id="3.40.50.1110">
    <property type="entry name" value="SGNH hydrolase"/>
    <property type="match status" value="1"/>
</dbReference>
<dbReference type="InterPro" id="IPR051532">
    <property type="entry name" value="Ester_Hydrolysis_Enzymes"/>
</dbReference>
<dbReference type="SUPFAM" id="SSF52266">
    <property type="entry name" value="SGNH hydrolase"/>
    <property type="match status" value="1"/>
</dbReference>
<dbReference type="Proteomes" id="UP000031830">
    <property type="component" value="Chromosome"/>
</dbReference>
<dbReference type="AlphaFoldDB" id="A0A0B6D1U5"/>
<dbReference type="RefSeq" id="WP_044526215.1">
    <property type="nucleotide sequence ID" value="NZ_CP009440.1"/>
</dbReference>
<dbReference type="GO" id="GO:0004622">
    <property type="term" value="F:phosphatidylcholine lysophospholipase activity"/>
    <property type="evidence" value="ECO:0007669"/>
    <property type="project" value="TreeGrafter"/>
</dbReference>
<accession>A0A0B6D1U5</accession>
<dbReference type="CDD" id="cd01822">
    <property type="entry name" value="Lysophospholipase_L1_like"/>
    <property type="match status" value="1"/>
</dbReference>